<dbReference type="Pfam" id="PF00582">
    <property type="entry name" value="Usp"/>
    <property type="match status" value="1"/>
</dbReference>
<sequence length="160" mass="16992">MFATVYVTVYDEILVPTDGSGASVAAVEHAISIAKPHDATVHFLHVIDVGTEMSASGLGTIAPELSKSLEQRGNDALDDAVERAESEGVQFERTILEGTPQEAITDYSSDHAVDLIVMGRSGRSGLKERIIGSSTDRVIRSGEAPVLVAHEEGEEAEDSE</sequence>
<dbReference type="CDD" id="cd00293">
    <property type="entry name" value="USP-like"/>
    <property type="match status" value="1"/>
</dbReference>
<name>A0A1I6TJ18_9EURY</name>
<evidence type="ECO:0000259" key="2">
    <source>
        <dbReference type="Pfam" id="PF00582"/>
    </source>
</evidence>
<dbReference type="InterPro" id="IPR006016">
    <property type="entry name" value="UspA"/>
</dbReference>
<feature type="domain" description="UspA" evidence="2">
    <location>
        <begin position="10"/>
        <end position="149"/>
    </location>
</feature>
<evidence type="ECO:0000313" key="3">
    <source>
        <dbReference type="EMBL" id="SFS89007.1"/>
    </source>
</evidence>
<dbReference type="PANTHER" id="PTHR46268:SF6">
    <property type="entry name" value="UNIVERSAL STRESS PROTEIN UP12"/>
    <property type="match status" value="1"/>
</dbReference>
<dbReference type="Proteomes" id="UP000199199">
    <property type="component" value="Unassembled WGS sequence"/>
</dbReference>
<protein>
    <submittedName>
        <fullName evidence="3">Nucleotide-binding universal stress protein, UspA family</fullName>
    </submittedName>
</protein>
<evidence type="ECO:0000313" key="4">
    <source>
        <dbReference type="Proteomes" id="UP000199199"/>
    </source>
</evidence>
<accession>A0A1I6TJ18</accession>
<comment type="similarity">
    <text evidence="1">Belongs to the universal stress protein A family.</text>
</comment>
<dbReference type="SUPFAM" id="SSF52402">
    <property type="entry name" value="Adenine nucleotide alpha hydrolases-like"/>
    <property type="match status" value="1"/>
</dbReference>
<keyword evidence="4" id="KW-1185">Reference proteome</keyword>
<gene>
    <name evidence="3" type="ORF">SAMN04488556_3142</name>
</gene>
<dbReference type="PRINTS" id="PR01438">
    <property type="entry name" value="UNVRSLSTRESS"/>
</dbReference>
<dbReference type="InterPro" id="IPR014729">
    <property type="entry name" value="Rossmann-like_a/b/a_fold"/>
</dbReference>
<reference evidence="4" key="1">
    <citation type="submission" date="2016-10" db="EMBL/GenBank/DDBJ databases">
        <authorList>
            <person name="Varghese N."/>
            <person name="Submissions S."/>
        </authorList>
    </citation>
    <scope>NUCLEOTIDE SEQUENCE [LARGE SCALE GENOMIC DNA]</scope>
    <source>
        <strain evidence="4">DSM 22427</strain>
    </source>
</reference>
<dbReference type="PANTHER" id="PTHR46268">
    <property type="entry name" value="STRESS RESPONSE PROTEIN NHAX"/>
    <property type="match status" value="1"/>
</dbReference>
<organism evidence="3 4">
    <name type="scientific">Halostagnicola kamekurae</name>
    <dbReference type="NCBI Taxonomy" id="619731"/>
    <lineage>
        <taxon>Archaea</taxon>
        <taxon>Methanobacteriati</taxon>
        <taxon>Methanobacteriota</taxon>
        <taxon>Stenosarchaea group</taxon>
        <taxon>Halobacteria</taxon>
        <taxon>Halobacteriales</taxon>
        <taxon>Natrialbaceae</taxon>
        <taxon>Halostagnicola</taxon>
    </lineage>
</organism>
<dbReference type="Gene3D" id="3.40.50.620">
    <property type="entry name" value="HUPs"/>
    <property type="match status" value="1"/>
</dbReference>
<dbReference type="AlphaFoldDB" id="A0A1I6TJ18"/>
<proteinExistence type="inferred from homology"/>
<evidence type="ECO:0000256" key="1">
    <source>
        <dbReference type="ARBA" id="ARBA00008791"/>
    </source>
</evidence>
<dbReference type="InterPro" id="IPR006015">
    <property type="entry name" value="Universal_stress_UspA"/>
</dbReference>
<dbReference type="EMBL" id="FOZS01000003">
    <property type="protein sequence ID" value="SFS89007.1"/>
    <property type="molecule type" value="Genomic_DNA"/>
</dbReference>